<dbReference type="InterPro" id="IPR004301">
    <property type="entry name" value="Nucleoplasmin"/>
</dbReference>
<dbReference type="GO" id="GO:0005737">
    <property type="term" value="C:cytoplasm"/>
    <property type="evidence" value="ECO:0007669"/>
    <property type="project" value="TreeGrafter"/>
</dbReference>
<dbReference type="PANTHER" id="PTHR22747">
    <property type="entry name" value="NUCLEOPLASMIN"/>
    <property type="match status" value="1"/>
</dbReference>
<gene>
    <name evidence="1" type="ORF">QTO34_001105</name>
</gene>
<dbReference type="InterPro" id="IPR036824">
    <property type="entry name" value="Nucleoplasmin_core_dom_sf"/>
</dbReference>
<dbReference type="GO" id="GO:0005813">
    <property type="term" value="C:centrosome"/>
    <property type="evidence" value="ECO:0007669"/>
    <property type="project" value="TreeGrafter"/>
</dbReference>
<comment type="caution">
    <text evidence="1">The sequence shown here is derived from an EMBL/GenBank/DDBJ whole genome shotgun (WGS) entry which is preliminary data.</text>
</comment>
<accession>A0AA40HVY7</accession>
<sequence>MVSLRAGAKSELPIVEAEAMNYEGRPTPPEILQLKCGSWPVHISGQHLAAVVGDAESEDEEDVKLLGIGSKFPQKKIKLVAAEDDEDYDDDDDDDEDADLMLMILRMRKWEKSSSKEIHMRYSSQYHGGKILSCICGSILGALRGRRRLSDQGKATPPSHLCCCYCWQHKPRPALVT</sequence>
<dbReference type="GO" id="GO:0042273">
    <property type="term" value="P:ribosomal large subunit biogenesis"/>
    <property type="evidence" value="ECO:0007669"/>
    <property type="project" value="TreeGrafter"/>
</dbReference>
<proteinExistence type="predicted"/>
<dbReference type="Proteomes" id="UP001177744">
    <property type="component" value="Unassembled WGS sequence"/>
</dbReference>
<dbReference type="GO" id="GO:0000056">
    <property type="term" value="P:ribosomal small subunit export from nucleus"/>
    <property type="evidence" value="ECO:0007669"/>
    <property type="project" value="TreeGrafter"/>
</dbReference>
<dbReference type="GO" id="GO:0005730">
    <property type="term" value="C:nucleolus"/>
    <property type="evidence" value="ECO:0007669"/>
    <property type="project" value="TreeGrafter"/>
</dbReference>
<dbReference type="GO" id="GO:0003723">
    <property type="term" value="F:RNA binding"/>
    <property type="evidence" value="ECO:0007669"/>
    <property type="project" value="TreeGrafter"/>
</dbReference>
<dbReference type="GO" id="GO:0003682">
    <property type="term" value="F:chromatin binding"/>
    <property type="evidence" value="ECO:0007669"/>
    <property type="project" value="TreeGrafter"/>
</dbReference>
<dbReference type="GO" id="GO:1990904">
    <property type="term" value="C:ribonucleoprotein complex"/>
    <property type="evidence" value="ECO:0007669"/>
    <property type="project" value="TreeGrafter"/>
</dbReference>
<reference evidence="1" key="1">
    <citation type="submission" date="2023-06" db="EMBL/GenBank/DDBJ databases">
        <title>Reference genome for the Northern bat (Eptesicus nilssonii), a most northern bat species.</title>
        <authorList>
            <person name="Laine V.N."/>
            <person name="Pulliainen A.T."/>
            <person name="Lilley T.M."/>
        </authorList>
    </citation>
    <scope>NUCLEOTIDE SEQUENCE</scope>
    <source>
        <strain evidence="1">BLF_Eptnil</strain>
        <tissue evidence="1">Kidney</tissue>
    </source>
</reference>
<dbReference type="EMBL" id="JAULJE010000010">
    <property type="protein sequence ID" value="KAK1338001.1"/>
    <property type="molecule type" value="Genomic_DNA"/>
</dbReference>
<dbReference type="GO" id="GO:0042274">
    <property type="term" value="P:ribosomal small subunit biogenesis"/>
    <property type="evidence" value="ECO:0007669"/>
    <property type="project" value="TreeGrafter"/>
</dbReference>
<dbReference type="SUPFAM" id="SSF69203">
    <property type="entry name" value="Nucleoplasmin-like core domain"/>
    <property type="match status" value="1"/>
</dbReference>
<dbReference type="PANTHER" id="PTHR22747:SF28">
    <property type="entry name" value="NUCLEOPHOSMIN"/>
    <property type="match status" value="1"/>
</dbReference>
<dbReference type="GO" id="GO:0006338">
    <property type="term" value="P:chromatin remodeling"/>
    <property type="evidence" value="ECO:0007669"/>
    <property type="project" value="TreeGrafter"/>
</dbReference>
<protein>
    <submittedName>
        <fullName evidence="1">Uncharacterized protein</fullName>
    </submittedName>
</protein>
<dbReference type="GO" id="GO:0005654">
    <property type="term" value="C:nucleoplasm"/>
    <property type="evidence" value="ECO:0007669"/>
    <property type="project" value="TreeGrafter"/>
</dbReference>
<dbReference type="GO" id="GO:0010824">
    <property type="term" value="P:regulation of centrosome duplication"/>
    <property type="evidence" value="ECO:0007669"/>
    <property type="project" value="TreeGrafter"/>
</dbReference>
<evidence type="ECO:0000313" key="1">
    <source>
        <dbReference type="EMBL" id="KAK1338001.1"/>
    </source>
</evidence>
<dbReference type="GO" id="GO:0000055">
    <property type="term" value="P:ribosomal large subunit export from nucleus"/>
    <property type="evidence" value="ECO:0007669"/>
    <property type="project" value="TreeGrafter"/>
</dbReference>
<dbReference type="AlphaFoldDB" id="A0AA40HVY7"/>
<keyword evidence="2" id="KW-1185">Reference proteome</keyword>
<name>A0AA40HVY7_CNENI</name>
<dbReference type="GO" id="GO:0042393">
    <property type="term" value="F:histone binding"/>
    <property type="evidence" value="ECO:0007669"/>
    <property type="project" value="TreeGrafter"/>
</dbReference>
<dbReference type="GO" id="GO:0045944">
    <property type="term" value="P:positive regulation of transcription by RNA polymerase II"/>
    <property type="evidence" value="ECO:0007669"/>
    <property type="project" value="TreeGrafter"/>
</dbReference>
<evidence type="ECO:0000313" key="2">
    <source>
        <dbReference type="Proteomes" id="UP001177744"/>
    </source>
</evidence>
<organism evidence="1 2">
    <name type="scientific">Cnephaeus nilssonii</name>
    <name type="common">Northern bat</name>
    <name type="synonym">Eptesicus nilssonii</name>
    <dbReference type="NCBI Taxonomy" id="3371016"/>
    <lineage>
        <taxon>Eukaryota</taxon>
        <taxon>Metazoa</taxon>
        <taxon>Chordata</taxon>
        <taxon>Craniata</taxon>
        <taxon>Vertebrata</taxon>
        <taxon>Euteleostomi</taxon>
        <taxon>Mammalia</taxon>
        <taxon>Eutheria</taxon>
        <taxon>Laurasiatheria</taxon>
        <taxon>Chiroptera</taxon>
        <taxon>Yangochiroptera</taxon>
        <taxon>Vespertilionidae</taxon>
        <taxon>Cnephaeus</taxon>
    </lineage>
</organism>
<dbReference type="Gene3D" id="2.60.120.340">
    <property type="entry name" value="Nucleoplasmin core domain"/>
    <property type="match status" value="1"/>
</dbReference>